<reference evidence="5" key="1">
    <citation type="submission" date="2021-01" db="EMBL/GenBank/DDBJ databases">
        <authorList>
            <person name="Corre E."/>
            <person name="Pelletier E."/>
            <person name="Niang G."/>
            <person name="Scheremetjew M."/>
            <person name="Finn R."/>
            <person name="Kale V."/>
            <person name="Holt S."/>
            <person name="Cochrane G."/>
            <person name="Meng A."/>
            <person name="Brown T."/>
            <person name="Cohen L."/>
        </authorList>
    </citation>
    <scope>NUCLEOTIDE SEQUENCE</scope>
    <source>
        <strain evidence="5">CCMP1381</strain>
    </source>
</reference>
<dbReference type="InterPro" id="IPR006035">
    <property type="entry name" value="Ureohydrolase"/>
</dbReference>
<dbReference type="InterPro" id="IPR023696">
    <property type="entry name" value="Ureohydrolase_dom_sf"/>
</dbReference>
<dbReference type="PROSITE" id="PS01053">
    <property type="entry name" value="ARGINASE_1"/>
    <property type="match status" value="1"/>
</dbReference>
<evidence type="ECO:0000256" key="3">
    <source>
        <dbReference type="ARBA" id="ARBA00022801"/>
    </source>
</evidence>
<evidence type="ECO:0000313" key="5">
    <source>
        <dbReference type="EMBL" id="CAD9474135.1"/>
    </source>
</evidence>
<dbReference type="InterPro" id="IPR020855">
    <property type="entry name" value="Ureohydrolase_Mn_BS"/>
</dbReference>
<comment type="similarity">
    <text evidence="1">Belongs to the arginase family. Agmatinase subfamily.</text>
</comment>
<dbReference type="Gene3D" id="3.40.800.10">
    <property type="entry name" value="Ureohydrolase domain"/>
    <property type="match status" value="1"/>
</dbReference>
<dbReference type="GO" id="GO:0033389">
    <property type="term" value="P:putrescine biosynthetic process from arginine, via agmatine"/>
    <property type="evidence" value="ECO:0007669"/>
    <property type="project" value="TreeGrafter"/>
</dbReference>
<keyword evidence="2" id="KW-0479">Metal-binding</keyword>
<dbReference type="PRINTS" id="PR00116">
    <property type="entry name" value="ARGINASE"/>
</dbReference>
<organism evidence="5">
    <name type="scientific">Octactis speculum</name>
    <dbReference type="NCBI Taxonomy" id="3111310"/>
    <lineage>
        <taxon>Eukaryota</taxon>
        <taxon>Sar</taxon>
        <taxon>Stramenopiles</taxon>
        <taxon>Ochrophyta</taxon>
        <taxon>Dictyochophyceae</taxon>
        <taxon>Dictyochales</taxon>
        <taxon>Dictyochaceae</taxon>
        <taxon>Octactis</taxon>
    </lineage>
</organism>
<protein>
    <recommendedName>
        <fullName evidence="6">Agmatinase</fullName>
    </recommendedName>
</protein>
<proteinExistence type="inferred from homology"/>
<name>A0A7S2GXC4_9STRA</name>
<dbReference type="PROSITE" id="PS51409">
    <property type="entry name" value="ARGINASE_2"/>
    <property type="match status" value="1"/>
</dbReference>
<dbReference type="GO" id="GO:0008783">
    <property type="term" value="F:agmatinase activity"/>
    <property type="evidence" value="ECO:0007669"/>
    <property type="project" value="TreeGrafter"/>
</dbReference>
<keyword evidence="3 4" id="KW-0378">Hydrolase</keyword>
<evidence type="ECO:0000256" key="1">
    <source>
        <dbReference type="ARBA" id="ARBA00009227"/>
    </source>
</evidence>
<evidence type="ECO:0000256" key="2">
    <source>
        <dbReference type="ARBA" id="ARBA00022723"/>
    </source>
</evidence>
<accession>A0A7S2GXC4</accession>
<evidence type="ECO:0000256" key="4">
    <source>
        <dbReference type="RuleBase" id="RU003684"/>
    </source>
</evidence>
<evidence type="ECO:0008006" key="6">
    <source>
        <dbReference type="Google" id="ProtNLM"/>
    </source>
</evidence>
<sequence length="180" mass="19216">MIHIDAHCDTSNSLWGSDDHHGAPFRRAVEKSLISPKHVIQIGIRGAQNNTEGWDYSKEHFTVVYMHEVDEVYGGIAGVLEKARNVVGDRPTYITFDIDSLDPVIAPGTGTPEVGGLTSSEALRFLRGLKGLNIVGADMVEVSPPFDVGGPGGGLTSLAGSTIAFELLCLLAMSVAEKRN</sequence>
<dbReference type="GO" id="GO:0046872">
    <property type="term" value="F:metal ion binding"/>
    <property type="evidence" value="ECO:0007669"/>
    <property type="project" value="UniProtKB-KW"/>
</dbReference>
<dbReference type="PANTHER" id="PTHR11358">
    <property type="entry name" value="ARGINASE/AGMATINASE"/>
    <property type="match status" value="1"/>
</dbReference>
<dbReference type="PANTHER" id="PTHR11358:SF26">
    <property type="entry name" value="GUANIDINO ACID HYDROLASE, MITOCHONDRIAL"/>
    <property type="match status" value="1"/>
</dbReference>
<dbReference type="SUPFAM" id="SSF52768">
    <property type="entry name" value="Arginase/deacetylase"/>
    <property type="match status" value="1"/>
</dbReference>
<dbReference type="Pfam" id="PF00491">
    <property type="entry name" value="Arginase"/>
    <property type="match status" value="1"/>
</dbReference>
<dbReference type="EMBL" id="HBGS01054390">
    <property type="protein sequence ID" value="CAD9474135.1"/>
    <property type="molecule type" value="Transcribed_RNA"/>
</dbReference>
<dbReference type="AlphaFoldDB" id="A0A7S2GXC4"/>
<gene>
    <name evidence="5" type="ORF">DSPE1174_LOCUS28094</name>
</gene>